<proteinExistence type="predicted"/>
<dbReference type="PROSITE" id="PS51257">
    <property type="entry name" value="PROKAR_LIPOPROTEIN"/>
    <property type="match status" value="1"/>
</dbReference>
<evidence type="ECO:0000256" key="2">
    <source>
        <dbReference type="SAM" id="SignalP"/>
    </source>
</evidence>
<feature type="region of interest" description="Disordered" evidence="1">
    <location>
        <begin position="22"/>
        <end position="78"/>
    </location>
</feature>
<keyword evidence="2" id="KW-0732">Signal</keyword>
<gene>
    <name evidence="3" type="ORF">GCM10011492_21500</name>
</gene>
<dbReference type="RefSeq" id="WP_188837000.1">
    <property type="nucleotide sequence ID" value="NZ_BMHI01000003.1"/>
</dbReference>
<dbReference type="AlphaFoldDB" id="A0A916T6G4"/>
<evidence type="ECO:0000313" key="3">
    <source>
        <dbReference type="EMBL" id="GGB30700.1"/>
    </source>
</evidence>
<feature type="signal peptide" evidence="2">
    <location>
        <begin position="1"/>
        <end position="24"/>
    </location>
</feature>
<reference evidence="3" key="2">
    <citation type="submission" date="2020-09" db="EMBL/GenBank/DDBJ databases">
        <authorList>
            <person name="Sun Q."/>
            <person name="Zhou Y."/>
        </authorList>
    </citation>
    <scope>NUCLEOTIDE SEQUENCE</scope>
    <source>
        <strain evidence="3">CGMCC 1.15085</strain>
    </source>
</reference>
<feature type="region of interest" description="Disordered" evidence="1">
    <location>
        <begin position="256"/>
        <end position="277"/>
    </location>
</feature>
<accession>A0A916T6G4</accession>
<feature type="compositionally biased region" description="Low complexity" evidence="1">
    <location>
        <begin position="22"/>
        <end position="73"/>
    </location>
</feature>
<comment type="caution">
    <text evidence="3">The sequence shown here is derived from an EMBL/GenBank/DDBJ whole genome shotgun (WGS) entry which is preliminary data.</text>
</comment>
<name>A0A916T6G4_9MICO</name>
<protein>
    <recommendedName>
        <fullName evidence="5">Lipoprotein</fullName>
    </recommendedName>
</protein>
<sequence>MRTVTRISQLTVAAALGLSLAACGSSSSSGSNTSAGKATSGAATPATSGSATGGSSAPTSAATSEQSSATGGSDQAGVPDAKTLVHEARAAYNSAQNAKLHADMADEGKKEVVDIQGDVDGSNQDLTIATEDEGTATVRTVDPKNYIKGNKIFWTKGSGAPEATAALLADKWVSAPASTAKSLTSLNIKGILDSVMGPAAVTDSKLATAKTSKSTMDGKDIYVITTSKGNTIKISADKKYVLELNSAKGKMTVTGWNEQPKTQAPANPITVPSSVNK</sequence>
<reference evidence="3" key="1">
    <citation type="journal article" date="2014" name="Int. J. Syst. Evol. Microbiol.">
        <title>Complete genome sequence of Corynebacterium casei LMG S-19264T (=DSM 44701T), isolated from a smear-ripened cheese.</title>
        <authorList>
            <consortium name="US DOE Joint Genome Institute (JGI-PGF)"/>
            <person name="Walter F."/>
            <person name="Albersmeier A."/>
            <person name="Kalinowski J."/>
            <person name="Ruckert C."/>
        </authorList>
    </citation>
    <scope>NUCLEOTIDE SEQUENCE</scope>
    <source>
        <strain evidence="3">CGMCC 1.15085</strain>
    </source>
</reference>
<keyword evidence="4" id="KW-1185">Reference proteome</keyword>
<feature type="chain" id="PRO_5039324942" description="Lipoprotein" evidence="2">
    <location>
        <begin position="25"/>
        <end position="277"/>
    </location>
</feature>
<dbReference type="EMBL" id="BMHI01000003">
    <property type="protein sequence ID" value="GGB30700.1"/>
    <property type="molecule type" value="Genomic_DNA"/>
</dbReference>
<evidence type="ECO:0000256" key="1">
    <source>
        <dbReference type="SAM" id="MobiDB-lite"/>
    </source>
</evidence>
<evidence type="ECO:0000313" key="4">
    <source>
        <dbReference type="Proteomes" id="UP000636793"/>
    </source>
</evidence>
<organism evidence="3 4">
    <name type="scientific">Flexivirga endophytica</name>
    <dbReference type="NCBI Taxonomy" id="1849103"/>
    <lineage>
        <taxon>Bacteria</taxon>
        <taxon>Bacillati</taxon>
        <taxon>Actinomycetota</taxon>
        <taxon>Actinomycetes</taxon>
        <taxon>Micrococcales</taxon>
        <taxon>Dermacoccaceae</taxon>
        <taxon>Flexivirga</taxon>
    </lineage>
</organism>
<dbReference type="Proteomes" id="UP000636793">
    <property type="component" value="Unassembled WGS sequence"/>
</dbReference>
<evidence type="ECO:0008006" key="5">
    <source>
        <dbReference type="Google" id="ProtNLM"/>
    </source>
</evidence>